<accession>A0A8X8A1S1</accession>
<reference evidence="1" key="1">
    <citation type="journal article" date="2020" name="bioRxiv">
        <title>Hybrid origin of Populus tomentosa Carr. identified through genome sequencing and phylogenomic analysis.</title>
        <authorList>
            <person name="An X."/>
            <person name="Gao K."/>
            <person name="Chen Z."/>
            <person name="Li J."/>
            <person name="Yang X."/>
            <person name="Yang X."/>
            <person name="Zhou J."/>
            <person name="Guo T."/>
            <person name="Zhao T."/>
            <person name="Huang S."/>
            <person name="Miao D."/>
            <person name="Khan W.U."/>
            <person name="Rao P."/>
            <person name="Ye M."/>
            <person name="Lei B."/>
            <person name="Liao W."/>
            <person name="Wang J."/>
            <person name="Ji L."/>
            <person name="Li Y."/>
            <person name="Guo B."/>
            <person name="Mustafa N.S."/>
            <person name="Li S."/>
            <person name="Yun Q."/>
            <person name="Keller S.R."/>
            <person name="Mao J."/>
            <person name="Zhang R."/>
            <person name="Strauss S.H."/>
        </authorList>
    </citation>
    <scope>NUCLEOTIDE SEQUENCE</scope>
    <source>
        <strain evidence="1">GM15</strain>
        <tissue evidence="1">Leaf</tissue>
    </source>
</reference>
<evidence type="ECO:0000313" key="2">
    <source>
        <dbReference type="Proteomes" id="UP000886885"/>
    </source>
</evidence>
<dbReference type="Proteomes" id="UP000886885">
    <property type="component" value="Chromosome 3D"/>
</dbReference>
<comment type="caution">
    <text evidence="1">The sequence shown here is derived from an EMBL/GenBank/DDBJ whole genome shotgun (WGS) entry which is preliminary data.</text>
</comment>
<sequence>MMQYVSTEEDKEWFYRSLVGNILPNVDVATMEATILQTVDKVSRGNIVSYDTTCVSQGFISGIRVLINTIKLEPLHDQVILKLDGTHVDVSLQEIKGELIPSLTTVKHSIDISLYTKSVLSNDEVHSASLKPAISSKYLYPEITEVCRHAVLSDDCIYDDGNRLALVPYEYVGVAIGDCIETTVQQTRCFFKKDGLD</sequence>
<gene>
    <name evidence="1" type="ORF">POTOM_012971</name>
</gene>
<dbReference type="AlphaFoldDB" id="A0A8X8A1S1"/>
<proteinExistence type="predicted"/>
<evidence type="ECO:0000313" key="1">
    <source>
        <dbReference type="EMBL" id="KAG6780119.1"/>
    </source>
</evidence>
<keyword evidence="2" id="KW-1185">Reference proteome</keyword>
<organism evidence="1 2">
    <name type="scientific">Populus tomentosa</name>
    <name type="common">Chinese white poplar</name>
    <dbReference type="NCBI Taxonomy" id="118781"/>
    <lineage>
        <taxon>Eukaryota</taxon>
        <taxon>Viridiplantae</taxon>
        <taxon>Streptophyta</taxon>
        <taxon>Embryophyta</taxon>
        <taxon>Tracheophyta</taxon>
        <taxon>Spermatophyta</taxon>
        <taxon>Magnoliopsida</taxon>
        <taxon>eudicotyledons</taxon>
        <taxon>Gunneridae</taxon>
        <taxon>Pentapetalae</taxon>
        <taxon>rosids</taxon>
        <taxon>fabids</taxon>
        <taxon>Malpighiales</taxon>
        <taxon>Salicaceae</taxon>
        <taxon>Saliceae</taxon>
        <taxon>Populus</taxon>
    </lineage>
</organism>
<name>A0A8X8A1S1_POPTO</name>
<dbReference type="EMBL" id="JAAWWB010000006">
    <property type="protein sequence ID" value="KAG6780119.1"/>
    <property type="molecule type" value="Genomic_DNA"/>
</dbReference>
<protein>
    <submittedName>
        <fullName evidence="1">Uncharacterized protein</fullName>
    </submittedName>
</protein>
<dbReference type="OrthoDB" id="1737794at2759"/>